<evidence type="ECO:0000313" key="7">
    <source>
        <dbReference type="Proteomes" id="UP001221838"/>
    </source>
</evidence>
<feature type="signal peptide" evidence="1">
    <location>
        <begin position="1"/>
        <end position="27"/>
    </location>
</feature>
<dbReference type="Gene3D" id="3.40.50.1110">
    <property type="entry name" value="SGNH hydrolase"/>
    <property type="match status" value="1"/>
</dbReference>
<keyword evidence="7" id="KW-1185">Reference proteome</keyword>
<dbReference type="PANTHER" id="PTHR37834:SF2">
    <property type="entry name" value="ESTERASE, SGNH HYDROLASE-TYPE"/>
    <property type="match status" value="1"/>
</dbReference>
<dbReference type="InterPro" id="IPR036514">
    <property type="entry name" value="SGNH_hydro_sf"/>
</dbReference>
<dbReference type="SUPFAM" id="SSF52266">
    <property type="entry name" value="SGNH hydrolase"/>
    <property type="match status" value="1"/>
</dbReference>
<dbReference type="Gene3D" id="2.60.120.560">
    <property type="entry name" value="Exo-inulinase, domain 1"/>
    <property type="match status" value="1"/>
</dbReference>
<dbReference type="CDD" id="cd01831">
    <property type="entry name" value="Endoglucanase_E_like"/>
    <property type="match status" value="1"/>
</dbReference>
<gene>
    <name evidence="6" type="ORF">POL68_01995</name>
</gene>
<dbReference type="EMBL" id="JAQNDM010000001">
    <property type="protein sequence ID" value="MDC0707231.1"/>
    <property type="molecule type" value="Genomic_DNA"/>
</dbReference>
<dbReference type="Pfam" id="PF06439">
    <property type="entry name" value="3keto-disac_hyd"/>
    <property type="match status" value="1"/>
</dbReference>
<dbReference type="InterPro" id="IPR052762">
    <property type="entry name" value="PCW_deacetylase/CE"/>
</dbReference>
<dbReference type="SUPFAM" id="SSF110221">
    <property type="entry name" value="AbfB domain"/>
    <property type="match status" value="1"/>
</dbReference>
<dbReference type="InterPro" id="IPR013830">
    <property type="entry name" value="SGNH_hydro"/>
</dbReference>
<protein>
    <submittedName>
        <fullName evidence="6">AbfB domain-containing protein</fullName>
    </submittedName>
</protein>
<dbReference type="InterPro" id="IPR007934">
    <property type="entry name" value="AbfB_ABD"/>
</dbReference>
<dbReference type="PANTHER" id="PTHR37834">
    <property type="entry name" value="GDSL-LIKE LIPASE/ACYLHYDROLASE DOMAIN PROTEIN (AFU_ORTHOLOGUE AFUA_2G00620)"/>
    <property type="match status" value="1"/>
</dbReference>
<sequence>MRWLVTVLTAVCVLLMSGLASSPLAAAATGDGSPSDANILYVGRWDKTNASVYRSYWPGAYFRVNFTGTTVQLRLAAATNLYVSIDGRGDVYYPGANGTINLTPTPLAAGAHTLRVASRSESDVLQFQGLVLGSGATTQAPAVRTRRLEFIGDSITAGCCALSQGALSDYAWLVGEALNADHTQIAYSGICLQDGVACFSPNGIGMSNQYFKLQTVQYPSSPMWDFSRYQADAVVINLGTNDNTKNISDAALQSTYTTFLQNVRAQHPNAILFALRTFGGFKVAPTLAAVNARISAGDTKLYYVDTSGWVTPGTSDFSDDLHPSESGHVKIAKLLAPVIAKTARWETPFSDDFNDGNANGWSVYGGSWAVSGSQLTVAAHPGAKAIPAGVLFSNGTLDADITLGAAGNAGLMFRASRLETGTDAYQGYFAGFEQGQVFLGKADNNWTTIASVAASLAANTVHHVRVVAVGSTLSVYVDDMVTPKITATDASYASGTIGVRTYQAAARFDNVTARAFSRFESSLRGYFIRHQSSRGRIDNFLSPAEDAEWRIVPGLANASALSLESVAFPGYFLRHANGELWLSQNDGSALFKADATWWRRPGQANSSLTSFESFNFPGSYIRHRSSLLYSEPLSTDLDRSDATFRE</sequence>
<dbReference type="Pfam" id="PF13472">
    <property type="entry name" value="Lipase_GDSL_2"/>
    <property type="match status" value="1"/>
</dbReference>
<feature type="chain" id="PRO_5045760937" evidence="1">
    <location>
        <begin position="28"/>
        <end position="646"/>
    </location>
</feature>
<accession>A0ABT5D0N6</accession>
<dbReference type="CDD" id="cd23399">
    <property type="entry name" value="beta-trefoil_ABD_ABFB"/>
    <property type="match status" value="1"/>
</dbReference>
<dbReference type="Pfam" id="PF17996">
    <property type="entry name" value="CE2_N"/>
    <property type="match status" value="1"/>
</dbReference>
<dbReference type="Proteomes" id="UP001221838">
    <property type="component" value="Unassembled WGS sequence"/>
</dbReference>
<keyword evidence="1" id="KW-0732">Signal</keyword>
<evidence type="ECO:0000259" key="3">
    <source>
        <dbReference type="Pfam" id="PF06439"/>
    </source>
</evidence>
<dbReference type="Pfam" id="PF05270">
    <property type="entry name" value="AbfB"/>
    <property type="match status" value="1"/>
</dbReference>
<dbReference type="InterPro" id="IPR036195">
    <property type="entry name" value="AbfB_ABD_sf"/>
</dbReference>
<evidence type="ECO:0000259" key="2">
    <source>
        <dbReference type="Pfam" id="PF05270"/>
    </source>
</evidence>
<evidence type="ECO:0000313" key="6">
    <source>
        <dbReference type="EMBL" id="MDC0707231.1"/>
    </source>
</evidence>
<comment type="caution">
    <text evidence="6">The sequence shown here is derived from an EMBL/GenBank/DDBJ whole genome shotgun (WGS) entry which is preliminary data.</text>
</comment>
<feature type="domain" description="3-keto-alpha-glucoside-1,2-lyase/3-keto-2-hydroxy-glucal hydratase" evidence="3">
    <location>
        <begin position="351"/>
        <end position="512"/>
    </location>
</feature>
<organism evidence="6 7">
    <name type="scientific">Stigmatella ashevillensis</name>
    <dbReference type="NCBI Taxonomy" id="2995309"/>
    <lineage>
        <taxon>Bacteria</taxon>
        <taxon>Pseudomonadati</taxon>
        <taxon>Myxococcota</taxon>
        <taxon>Myxococcia</taxon>
        <taxon>Myxococcales</taxon>
        <taxon>Cystobacterineae</taxon>
        <taxon>Archangiaceae</taxon>
        <taxon>Stigmatella</taxon>
    </lineage>
</organism>
<dbReference type="Gene3D" id="2.60.120.260">
    <property type="entry name" value="Galactose-binding domain-like"/>
    <property type="match status" value="1"/>
</dbReference>
<dbReference type="Gene3D" id="2.80.10.50">
    <property type="match status" value="1"/>
</dbReference>
<feature type="domain" description="Alpha-L-arabinofuranosidase B arabinose-binding" evidence="2">
    <location>
        <begin position="523"/>
        <end position="645"/>
    </location>
</feature>
<dbReference type="InterPro" id="IPR010496">
    <property type="entry name" value="AL/BT2_dom"/>
</dbReference>
<evidence type="ECO:0000259" key="4">
    <source>
        <dbReference type="Pfam" id="PF13472"/>
    </source>
</evidence>
<feature type="domain" description="SGNH hydrolase-type esterase" evidence="4">
    <location>
        <begin position="150"/>
        <end position="328"/>
    </location>
</feature>
<name>A0ABT5D0N6_9BACT</name>
<feature type="domain" description="Carbohydrate esterase 2 N-terminal" evidence="5">
    <location>
        <begin position="41"/>
        <end position="138"/>
    </location>
</feature>
<dbReference type="RefSeq" id="WP_272134474.1">
    <property type="nucleotide sequence ID" value="NZ_JAQNDM010000001.1"/>
</dbReference>
<reference evidence="6 7" key="1">
    <citation type="submission" date="2022-11" db="EMBL/GenBank/DDBJ databases">
        <title>Minimal conservation of predation-associated metabolite biosynthetic gene clusters underscores biosynthetic potential of Myxococcota including descriptions for ten novel species: Archangium lansinium sp. nov., Myxococcus landrumus sp. nov., Nannocystis bai.</title>
        <authorList>
            <person name="Ahearne A."/>
            <person name="Stevens C."/>
            <person name="Dowd S."/>
        </authorList>
    </citation>
    <scope>NUCLEOTIDE SEQUENCE [LARGE SCALE GENOMIC DNA]</scope>
    <source>
        <strain evidence="6 7">NCWAL01</strain>
    </source>
</reference>
<dbReference type="InterPro" id="IPR037461">
    <property type="entry name" value="CtCE2-like_dom"/>
</dbReference>
<proteinExistence type="predicted"/>
<evidence type="ECO:0000259" key="5">
    <source>
        <dbReference type="Pfam" id="PF17996"/>
    </source>
</evidence>
<evidence type="ECO:0000256" key="1">
    <source>
        <dbReference type="SAM" id="SignalP"/>
    </source>
</evidence>
<dbReference type="InterPro" id="IPR040794">
    <property type="entry name" value="CE2_N"/>
</dbReference>